<dbReference type="AlphaFoldDB" id="A0A644XJG7"/>
<dbReference type="NCBIfam" id="TIGR01308">
    <property type="entry name" value="rpmD_bact"/>
    <property type="match status" value="1"/>
</dbReference>
<dbReference type="EMBL" id="VSSQ01002244">
    <property type="protein sequence ID" value="MPM14224.1"/>
    <property type="molecule type" value="Genomic_DNA"/>
</dbReference>
<gene>
    <name evidence="5" type="primary">rpmD_18</name>
    <name evidence="5" type="ORF">SDC9_60585</name>
</gene>
<dbReference type="GO" id="GO:0006412">
    <property type="term" value="P:translation"/>
    <property type="evidence" value="ECO:0007669"/>
    <property type="project" value="InterPro"/>
</dbReference>
<dbReference type="Pfam" id="PF00327">
    <property type="entry name" value="Ribosomal_L30"/>
    <property type="match status" value="1"/>
</dbReference>
<name>A0A644XJG7_9ZZZZ</name>
<protein>
    <submittedName>
        <fullName evidence="5">50S ribosomal protein L30</fullName>
    </submittedName>
</protein>
<accession>A0A644XJG7</accession>
<sequence>MTKVRITQVKSKNGATQRQTANLVSLGIRRLHQSVEIELNPVNKGMLDKVLHLVKVEELN</sequence>
<dbReference type="SUPFAM" id="SSF55129">
    <property type="entry name" value="Ribosomal protein L30p/L7e"/>
    <property type="match status" value="1"/>
</dbReference>
<evidence type="ECO:0000256" key="3">
    <source>
        <dbReference type="ARBA" id="ARBA00023274"/>
    </source>
</evidence>
<dbReference type="InterPro" id="IPR016082">
    <property type="entry name" value="Ribosomal_uL30_ferredoxin-like"/>
</dbReference>
<evidence type="ECO:0000259" key="4">
    <source>
        <dbReference type="Pfam" id="PF00327"/>
    </source>
</evidence>
<dbReference type="GO" id="GO:0015934">
    <property type="term" value="C:large ribosomal subunit"/>
    <property type="evidence" value="ECO:0007669"/>
    <property type="project" value="InterPro"/>
</dbReference>
<keyword evidence="3" id="KW-0687">Ribonucleoprotein</keyword>
<organism evidence="5">
    <name type="scientific">bioreactor metagenome</name>
    <dbReference type="NCBI Taxonomy" id="1076179"/>
    <lineage>
        <taxon>unclassified sequences</taxon>
        <taxon>metagenomes</taxon>
        <taxon>ecological metagenomes</taxon>
    </lineage>
</organism>
<evidence type="ECO:0000313" key="5">
    <source>
        <dbReference type="EMBL" id="MPM14224.1"/>
    </source>
</evidence>
<comment type="caution">
    <text evidence="5">The sequence shown here is derived from an EMBL/GenBank/DDBJ whole genome shotgun (WGS) entry which is preliminary data.</text>
</comment>
<comment type="similarity">
    <text evidence="1">Belongs to the universal ribosomal protein uL30 family.</text>
</comment>
<dbReference type="GO" id="GO:0003735">
    <property type="term" value="F:structural constituent of ribosome"/>
    <property type="evidence" value="ECO:0007669"/>
    <property type="project" value="InterPro"/>
</dbReference>
<keyword evidence="2 5" id="KW-0689">Ribosomal protein</keyword>
<dbReference type="CDD" id="cd01658">
    <property type="entry name" value="Ribosomal_L30"/>
    <property type="match status" value="1"/>
</dbReference>
<dbReference type="Gene3D" id="3.30.1390.20">
    <property type="entry name" value="Ribosomal protein L30, ferredoxin-like fold domain"/>
    <property type="match status" value="1"/>
</dbReference>
<dbReference type="PIRSF" id="PIRSF002211">
    <property type="entry name" value="Ribosomal_L30_bac-type"/>
    <property type="match status" value="1"/>
</dbReference>
<dbReference type="InterPro" id="IPR005996">
    <property type="entry name" value="Ribosomal_uL30_bac-type"/>
</dbReference>
<reference evidence="5" key="1">
    <citation type="submission" date="2019-08" db="EMBL/GenBank/DDBJ databases">
        <authorList>
            <person name="Kucharzyk K."/>
            <person name="Murdoch R.W."/>
            <person name="Higgins S."/>
            <person name="Loffler F."/>
        </authorList>
    </citation>
    <scope>NUCLEOTIDE SEQUENCE</scope>
</reference>
<dbReference type="InterPro" id="IPR036919">
    <property type="entry name" value="Ribo_uL30_ferredoxin-like_sf"/>
</dbReference>
<feature type="domain" description="Large ribosomal subunit protein uL30-like ferredoxin-like fold" evidence="4">
    <location>
        <begin position="4"/>
        <end position="54"/>
    </location>
</feature>
<dbReference type="HAMAP" id="MF_01371_B">
    <property type="entry name" value="Ribosomal_uL30_B"/>
    <property type="match status" value="1"/>
</dbReference>
<evidence type="ECO:0000256" key="2">
    <source>
        <dbReference type="ARBA" id="ARBA00022980"/>
    </source>
</evidence>
<evidence type="ECO:0000256" key="1">
    <source>
        <dbReference type="ARBA" id="ARBA00007594"/>
    </source>
</evidence>
<proteinExistence type="inferred from homology"/>